<dbReference type="InterPro" id="IPR013120">
    <property type="entry name" value="FAR_NAD-bd"/>
</dbReference>
<dbReference type="Proteomes" id="UP000076798">
    <property type="component" value="Unassembled WGS sequence"/>
</dbReference>
<dbReference type="PANTHER" id="PTHR43439:SF2">
    <property type="entry name" value="ENZYME, PUTATIVE (JCVI)-RELATED"/>
    <property type="match status" value="1"/>
</dbReference>
<dbReference type="PROSITE" id="PS50075">
    <property type="entry name" value="CARRIER"/>
    <property type="match status" value="1"/>
</dbReference>
<dbReference type="SUPFAM" id="SSF51735">
    <property type="entry name" value="NAD(P)-binding Rossmann-fold domains"/>
    <property type="match status" value="1"/>
</dbReference>
<dbReference type="Gene3D" id="1.10.1200.10">
    <property type="entry name" value="ACP-like"/>
    <property type="match status" value="1"/>
</dbReference>
<dbReference type="InterPro" id="IPR020806">
    <property type="entry name" value="PKS_PP-bd"/>
</dbReference>
<keyword evidence="1" id="KW-0596">Phosphopantetheine</keyword>
<proteinExistence type="predicted"/>
<dbReference type="InterPro" id="IPR009081">
    <property type="entry name" value="PP-bd_ACP"/>
</dbReference>
<evidence type="ECO:0000256" key="1">
    <source>
        <dbReference type="ARBA" id="ARBA00022450"/>
    </source>
</evidence>
<dbReference type="PROSITE" id="PS00455">
    <property type="entry name" value="AMP_BINDING"/>
    <property type="match status" value="1"/>
</dbReference>
<dbReference type="InterPro" id="IPR020845">
    <property type="entry name" value="AMP-binding_CS"/>
</dbReference>
<reference evidence="4 5" key="1">
    <citation type="journal article" date="2016" name="Mol. Biol. Evol.">
        <title>Comparative Genomics of Early-Diverging Mushroom-Forming Fungi Provides Insights into the Origins of Lignocellulose Decay Capabilities.</title>
        <authorList>
            <person name="Nagy L.G."/>
            <person name="Riley R."/>
            <person name="Tritt A."/>
            <person name="Adam C."/>
            <person name="Daum C."/>
            <person name="Floudas D."/>
            <person name="Sun H."/>
            <person name="Yadav J.S."/>
            <person name="Pangilinan J."/>
            <person name="Larsson K.H."/>
            <person name="Matsuura K."/>
            <person name="Barry K."/>
            <person name="Labutti K."/>
            <person name="Kuo R."/>
            <person name="Ohm R.A."/>
            <person name="Bhattacharya S.S."/>
            <person name="Shirouzu T."/>
            <person name="Yoshinaga Y."/>
            <person name="Martin F.M."/>
            <person name="Grigoriev I.V."/>
            <person name="Hibbett D.S."/>
        </authorList>
    </citation>
    <scope>NUCLEOTIDE SEQUENCE [LARGE SCALE GENOMIC DNA]</scope>
    <source>
        <strain evidence="4 5">HHB10207 ss-3</strain>
    </source>
</reference>
<dbReference type="GO" id="GO:0031177">
    <property type="term" value="F:phosphopantetheine binding"/>
    <property type="evidence" value="ECO:0007669"/>
    <property type="project" value="InterPro"/>
</dbReference>
<dbReference type="Pfam" id="PF00501">
    <property type="entry name" value="AMP-binding"/>
    <property type="match status" value="1"/>
</dbReference>
<feature type="domain" description="Carrier" evidence="3">
    <location>
        <begin position="552"/>
        <end position="632"/>
    </location>
</feature>
<accession>A0A166D8T9</accession>
<keyword evidence="5" id="KW-1185">Reference proteome</keyword>
<dbReference type="Pfam" id="PF23562">
    <property type="entry name" value="AMP-binding_C_3"/>
    <property type="match status" value="1"/>
</dbReference>
<dbReference type="InterPro" id="IPR036736">
    <property type="entry name" value="ACP-like_sf"/>
</dbReference>
<dbReference type="InterPro" id="IPR036291">
    <property type="entry name" value="NAD(P)-bd_dom_sf"/>
</dbReference>
<evidence type="ECO:0000256" key="2">
    <source>
        <dbReference type="ARBA" id="ARBA00022553"/>
    </source>
</evidence>
<dbReference type="OrthoDB" id="429813at2759"/>
<dbReference type="InterPro" id="IPR000873">
    <property type="entry name" value="AMP-dep_synth/lig_dom"/>
</dbReference>
<dbReference type="SUPFAM" id="SSF56801">
    <property type="entry name" value="Acetyl-CoA synthetase-like"/>
    <property type="match status" value="1"/>
</dbReference>
<sequence length="1034" mass="114380">MSFKLLSHLRDVPVAELFIGTGTLNPDRIFAKVMNGDIANLPVEEVAWKTLLEHAHAVAIDLAKEISPRAPGSPARAISILASHGYNFIVHMLAALFNGWTVLMISQKNSPAAIDHLIEASKSECILIDQGSRFQIQSCLSTIPILEFRDVSSLQRYGLPASRVLSPEELALELETPAIYAHTSGSTGHPKIVPWTHRFFSQAVDAYVPDAEGFKGHLLYCLGPIYHAMGTLMDLAAAPVLGCPILLVHSNRPLTGEGFLRYLDPFSEVIVTAIPSVLEEVAEAGPESMKKLATKVKAIFWGGANLDRAAGEALTAHGVPLVMAYGMCLFWTEINAGSRFKVPDQVPTHDEWRYVQWRDGYKYHMVDMQDGTGAKELIVSPDVDTPAVINHENPRGFRTKDLWIEHPQRPGWWRHAGRTDDITVLSNGEKTNNKQLETILLRDPLIEHAIVFGQGRSQNGIIVNPSRGASDPSSFLNQIWPTIEILNKEVPMHSRIVRELIIIASPNRPFALTDKGTVRTKVTIALYEKEIEAAYKALSDAQQSDWDLPSTFDFTGIQEFLRNVLRGTLGYDVREDDDFFSQGMDSLLAVRVRSALLPLIKQSAVPDLSLPRNIIYSFPTINSLTTFLVDSLSLSSHHNQRSEHDKVYDTIAKYSKNFPARITDASLASAAGLFVAVTGTTGSVGSFLLAQLLEHADVRMVYCLNRKSSKPTTERQREGFADRGLDPLMLEQNAQRIQFLDVELSDARLGLLTDVYEKLRANVTHIIHSAWQLNFNMVLESFEKVHVAGVRHLIDLALRSPRMKCPRLLFLSSIATVSQYNGGGKVPETPFEDASITKMGYGVSKFVGERIVVNAVNLAGLNGTVIRIGQITGATIGTGAWSTSEHIPMLLKSSVAIGMVPGDLPDPRWIPADVTAHVIISLSFNPAAKALDYFHLENPDITPWENICEVLRSHGSREIHSVPMKDWITEVRRRSQDPNFNAADIPASRLLEFFETEASIPVLDVAETLKVAPELRIGSIPPSLIEKYLDYLGL</sequence>
<dbReference type="SMART" id="SM00823">
    <property type="entry name" value="PKS_PP"/>
    <property type="match status" value="1"/>
</dbReference>
<dbReference type="Gene3D" id="3.40.50.12780">
    <property type="entry name" value="N-terminal domain of ligase-like"/>
    <property type="match status" value="1"/>
</dbReference>
<dbReference type="PANTHER" id="PTHR43439">
    <property type="entry name" value="PHENYLACETATE-COENZYME A LIGASE"/>
    <property type="match status" value="1"/>
</dbReference>
<dbReference type="Pfam" id="PF00550">
    <property type="entry name" value="PP-binding"/>
    <property type="match status" value="1"/>
</dbReference>
<name>A0A166D8T9_9AGAM</name>
<dbReference type="InterPro" id="IPR051414">
    <property type="entry name" value="Adenylate-forming_Reductase"/>
</dbReference>
<organism evidence="4 5">
    <name type="scientific">Sistotremastrum suecicum HHB10207 ss-3</name>
    <dbReference type="NCBI Taxonomy" id="1314776"/>
    <lineage>
        <taxon>Eukaryota</taxon>
        <taxon>Fungi</taxon>
        <taxon>Dikarya</taxon>
        <taxon>Basidiomycota</taxon>
        <taxon>Agaricomycotina</taxon>
        <taxon>Agaricomycetes</taxon>
        <taxon>Sistotremastrales</taxon>
        <taxon>Sistotremastraceae</taxon>
        <taxon>Sistotremastrum</taxon>
    </lineage>
</organism>
<evidence type="ECO:0000313" key="4">
    <source>
        <dbReference type="EMBL" id="KZT38259.1"/>
    </source>
</evidence>
<dbReference type="Gene3D" id="3.40.50.720">
    <property type="entry name" value="NAD(P)-binding Rossmann-like Domain"/>
    <property type="match status" value="1"/>
</dbReference>
<evidence type="ECO:0000313" key="5">
    <source>
        <dbReference type="Proteomes" id="UP000076798"/>
    </source>
</evidence>
<dbReference type="AlphaFoldDB" id="A0A166D8T9"/>
<dbReference type="STRING" id="1314776.A0A166D8T9"/>
<dbReference type="EMBL" id="KV428066">
    <property type="protein sequence ID" value="KZT38259.1"/>
    <property type="molecule type" value="Genomic_DNA"/>
</dbReference>
<gene>
    <name evidence="4" type="ORF">SISSUDRAFT_986514</name>
</gene>
<dbReference type="Pfam" id="PF07993">
    <property type="entry name" value="NAD_binding_4"/>
    <property type="match status" value="1"/>
</dbReference>
<protein>
    <submittedName>
        <fullName evidence="4">Acetyl-CoA synthetase-like protein</fullName>
    </submittedName>
</protein>
<evidence type="ECO:0000259" key="3">
    <source>
        <dbReference type="PROSITE" id="PS50075"/>
    </source>
</evidence>
<dbReference type="SUPFAM" id="SSF47336">
    <property type="entry name" value="ACP-like"/>
    <property type="match status" value="1"/>
</dbReference>
<keyword evidence="2" id="KW-0597">Phosphoprotein</keyword>
<dbReference type="InterPro" id="IPR042099">
    <property type="entry name" value="ANL_N_sf"/>
</dbReference>